<comment type="pathway">
    <text evidence="2">Amino-acid biosynthesis; L-tyrosine biosynthesis; (4-hydroxyphenyl)pyruvate from prephenate (NAD(+) route): step 1/1.</text>
</comment>
<dbReference type="InterPro" id="IPR050812">
    <property type="entry name" value="Preph/Arog_dehydrog"/>
</dbReference>
<dbReference type="SMART" id="SM00830">
    <property type="entry name" value="CM_2"/>
    <property type="match status" value="1"/>
</dbReference>
<dbReference type="InterPro" id="IPR036263">
    <property type="entry name" value="Chorismate_II_sf"/>
</dbReference>
<dbReference type="NCBIfam" id="TIGR01799">
    <property type="entry name" value="CM_T"/>
    <property type="match status" value="1"/>
</dbReference>
<dbReference type="OrthoDB" id="6198144at2"/>
<keyword evidence="2" id="KW-0963">Cytoplasm</keyword>
<organism evidence="5 6">
    <name type="scientific">Thorsellia anophelis DSM 18579</name>
    <dbReference type="NCBI Taxonomy" id="1123402"/>
    <lineage>
        <taxon>Bacteria</taxon>
        <taxon>Pseudomonadati</taxon>
        <taxon>Pseudomonadota</taxon>
        <taxon>Gammaproteobacteria</taxon>
        <taxon>Enterobacterales</taxon>
        <taxon>Thorselliaceae</taxon>
        <taxon>Thorsellia</taxon>
    </lineage>
</organism>
<dbReference type="RefSeq" id="WP_093320314.1">
    <property type="nucleotide sequence ID" value="NZ_FOHV01000015.1"/>
</dbReference>
<dbReference type="InterPro" id="IPR003099">
    <property type="entry name" value="Prephen_DH"/>
</dbReference>
<dbReference type="GO" id="GO:0004665">
    <property type="term" value="F:prephenate dehydrogenase (NADP+) activity"/>
    <property type="evidence" value="ECO:0007669"/>
    <property type="project" value="InterPro"/>
</dbReference>
<keyword evidence="2" id="KW-0520">NAD</keyword>
<keyword evidence="2" id="KW-0057">Aromatic amino acid biosynthesis</keyword>
<evidence type="ECO:0000313" key="6">
    <source>
        <dbReference type="Proteomes" id="UP000242642"/>
    </source>
</evidence>
<dbReference type="PROSITE" id="PS51176">
    <property type="entry name" value="PDH_ADH"/>
    <property type="match status" value="1"/>
</dbReference>
<dbReference type="InterPro" id="IPR002701">
    <property type="entry name" value="CM_II_prokaryot"/>
</dbReference>
<dbReference type="UniPathway" id="UPA00122">
    <property type="reaction ID" value="UER00961"/>
</dbReference>
<evidence type="ECO:0000259" key="3">
    <source>
        <dbReference type="PROSITE" id="PS51168"/>
    </source>
</evidence>
<dbReference type="SUPFAM" id="SSF51735">
    <property type="entry name" value="NAD(P)-binding Rossmann-fold domains"/>
    <property type="match status" value="1"/>
</dbReference>
<dbReference type="GO" id="GO:0006571">
    <property type="term" value="P:tyrosine biosynthetic process"/>
    <property type="evidence" value="ECO:0007669"/>
    <property type="project" value="UniProtKB-UniPathway"/>
</dbReference>
<feature type="domain" description="Chorismate mutase" evidence="3">
    <location>
        <begin position="1"/>
        <end position="90"/>
    </location>
</feature>
<dbReference type="PIRSF" id="PIRSF001499">
    <property type="entry name" value="Chor_mut_pdh_Tpr"/>
    <property type="match status" value="1"/>
</dbReference>
<evidence type="ECO:0000256" key="2">
    <source>
        <dbReference type="PIRNR" id="PIRNR001499"/>
    </source>
</evidence>
<proteinExistence type="predicted"/>
<dbReference type="InterPro" id="IPR008927">
    <property type="entry name" value="6-PGluconate_DH-like_C_sf"/>
</dbReference>
<keyword evidence="1 2" id="KW-0560">Oxidoreductase</keyword>
<evidence type="ECO:0000313" key="5">
    <source>
        <dbReference type="EMBL" id="SET30171.1"/>
    </source>
</evidence>
<dbReference type="InterPro" id="IPR008244">
    <property type="entry name" value="Chor_mut/prephenate_DH_T"/>
</dbReference>
<dbReference type="GO" id="GO:0070403">
    <property type="term" value="F:NAD+ binding"/>
    <property type="evidence" value="ECO:0007669"/>
    <property type="project" value="InterPro"/>
</dbReference>
<protein>
    <recommendedName>
        <fullName evidence="2">T-protein</fullName>
    </recommendedName>
</protein>
<dbReference type="GO" id="GO:0005737">
    <property type="term" value="C:cytoplasm"/>
    <property type="evidence" value="ECO:0007669"/>
    <property type="project" value="UniProtKB-SubCell"/>
</dbReference>
<keyword evidence="2" id="KW-0028">Amino-acid biosynthesis</keyword>
<dbReference type="Pfam" id="PF02153">
    <property type="entry name" value="PDH_N"/>
    <property type="match status" value="1"/>
</dbReference>
<dbReference type="InterPro" id="IPR036291">
    <property type="entry name" value="NAD(P)-bd_dom_sf"/>
</dbReference>
<dbReference type="PANTHER" id="PTHR21363:SF0">
    <property type="entry name" value="PREPHENATE DEHYDROGENASE [NADP(+)]"/>
    <property type="match status" value="1"/>
</dbReference>
<dbReference type="Gene3D" id="1.10.3660.10">
    <property type="entry name" value="6-phosphogluconate dehydrogenase C-terminal like domain"/>
    <property type="match status" value="1"/>
</dbReference>
<dbReference type="Gene3D" id="1.20.59.10">
    <property type="entry name" value="Chorismate mutase"/>
    <property type="match status" value="1"/>
</dbReference>
<dbReference type="UniPathway" id="UPA00120">
    <property type="reaction ID" value="UER00203"/>
</dbReference>
<keyword evidence="2" id="KW-0827">Tyrosine biosynthesis</keyword>
<dbReference type="InterPro" id="IPR046826">
    <property type="entry name" value="PDH_N"/>
</dbReference>
<comment type="pathway">
    <text evidence="2">Metabolic intermediate biosynthesis; prephenate biosynthesis; prephenate from chorismate: step 1/1.</text>
</comment>
<sequence>MAKELNELRDSIDAIDQSLLTLLHKRLQLVEQVGEVKSKYGLPIYDPNREKSMLHARRSEANKMGVSPDLIEDILRRVMRESYTSENEKGFKQLNTELRDIVIIGGNGQMGQLFCRLFELSGYRVCPFGSKDWDNQDKLAQLTKASLVIISVPISQTQSVIEKLPNLADDCILADFTSIKQKPLEAMLAKHHGPVIGLHPMFGPDVMSLAKQVIAYSDGRQSEHYEWLIEQFKIWGAHIVQTDAKKHDQCMQLIQALRHFTTFAYGLNLSKQEADLGALLNLSSPIYRLELIMVGRLFAQDPELYADIILSSEENLRTIEQFYQVYGDAIEIIKNKDKHHFIEQFNKVADWFADDATKFLTESRNLLKQASDSRT</sequence>
<dbReference type="SUPFAM" id="SSF48179">
    <property type="entry name" value="6-phosphogluconate dehydrogenase C-terminal domain-like"/>
    <property type="match status" value="1"/>
</dbReference>
<dbReference type="STRING" id="1123402.SAMN02583745_01938"/>
<accession>A0A1I0DCV9</accession>
<evidence type="ECO:0000256" key="1">
    <source>
        <dbReference type="ARBA" id="ARBA00023002"/>
    </source>
</evidence>
<dbReference type="Proteomes" id="UP000242642">
    <property type="component" value="Unassembled WGS sequence"/>
</dbReference>
<evidence type="ECO:0000259" key="4">
    <source>
        <dbReference type="PROSITE" id="PS51176"/>
    </source>
</evidence>
<keyword evidence="6" id="KW-1185">Reference proteome</keyword>
<dbReference type="Pfam" id="PF01817">
    <property type="entry name" value="CM_2"/>
    <property type="match status" value="1"/>
</dbReference>
<dbReference type="GO" id="GO:0046417">
    <property type="term" value="P:chorismate metabolic process"/>
    <property type="evidence" value="ECO:0007669"/>
    <property type="project" value="InterPro"/>
</dbReference>
<gene>
    <name evidence="5" type="ORF">SAMN02583745_01938</name>
</gene>
<dbReference type="EMBL" id="FOHV01000015">
    <property type="protein sequence ID" value="SET30171.1"/>
    <property type="molecule type" value="Genomic_DNA"/>
</dbReference>
<dbReference type="NCBIfam" id="NF008400">
    <property type="entry name" value="PRK11199.1"/>
    <property type="match status" value="1"/>
</dbReference>
<name>A0A1I0DCV9_9GAMM</name>
<dbReference type="AlphaFoldDB" id="A0A1I0DCV9"/>
<dbReference type="GO" id="GO:0004106">
    <property type="term" value="F:chorismate mutase activity"/>
    <property type="evidence" value="ECO:0007669"/>
    <property type="project" value="InterPro"/>
</dbReference>
<comment type="subcellular location">
    <subcellularLocation>
        <location evidence="2">Cytoplasm</location>
    </subcellularLocation>
</comment>
<reference evidence="6" key="1">
    <citation type="submission" date="2016-10" db="EMBL/GenBank/DDBJ databases">
        <authorList>
            <person name="Varghese N."/>
            <person name="Submissions S."/>
        </authorList>
    </citation>
    <scope>NUCLEOTIDE SEQUENCE [LARGE SCALE GENOMIC DNA]</scope>
    <source>
        <strain evidence="6">DSM 18579</strain>
    </source>
</reference>
<dbReference type="PANTHER" id="PTHR21363">
    <property type="entry name" value="PREPHENATE DEHYDROGENASE"/>
    <property type="match status" value="1"/>
</dbReference>
<dbReference type="InterPro" id="IPR046825">
    <property type="entry name" value="PDH_C"/>
</dbReference>
<dbReference type="Gene3D" id="3.40.50.720">
    <property type="entry name" value="NAD(P)-binding Rossmann-like Domain"/>
    <property type="match status" value="1"/>
</dbReference>
<dbReference type="Pfam" id="PF20463">
    <property type="entry name" value="PDH_C"/>
    <property type="match status" value="1"/>
</dbReference>
<dbReference type="InterPro" id="IPR036979">
    <property type="entry name" value="CM_dom_sf"/>
</dbReference>
<keyword evidence="2" id="KW-0413">Isomerase</keyword>
<dbReference type="PROSITE" id="PS51168">
    <property type="entry name" value="CHORISMATE_MUT_2"/>
    <property type="match status" value="1"/>
</dbReference>
<feature type="domain" description="Prephenate/arogenate dehydrogenase" evidence="4">
    <location>
        <begin position="99"/>
        <end position="363"/>
    </location>
</feature>
<dbReference type="InterPro" id="IPR011277">
    <property type="entry name" value="CM_T"/>
</dbReference>
<dbReference type="GO" id="GO:0008977">
    <property type="term" value="F:prephenate dehydrogenase (NAD+) activity"/>
    <property type="evidence" value="ECO:0007669"/>
    <property type="project" value="InterPro"/>
</dbReference>
<dbReference type="SUPFAM" id="SSF48600">
    <property type="entry name" value="Chorismate mutase II"/>
    <property type="match status" value="1"/>
</dbReference>